<dbReference type="EMBL" id="FR871757">
    <property type="protein sequence ID" value="CCB80450.1"/>
    <property type="molecule type" value="Genomic_DNA"/>
</dbReference>
<keyword evidence="1" id="KW-0812">Transmembrane</keyword>
<dbReference type="HOGENOM" id="CLU_035715_2_0_7"/>
<accession>F8KUA2</accession>
<name>F8KUA2_HELBC</name>
<dbReference type="KEGG" id="hbi:HBZC1_14640"/>
<evidence type="ECO:0000313" key="2">
    <source>
        <dbReference type="EMBL" id="CCB80450.1"/>
    </source>
</evidence>
<keyword evidence="3" id="KW-1185">Reference proteome</keyword>
<dbReference type="eggNOG" id="COG3014">
    <property type="taxonomic scope" value="Bacteria"/>
</dbReference>
<dbReference type="AlphaFoldDB" id="F8KUA2"/>
<feature type="transmembrane region" description="Helical" evidence="1">
    <location>
        <begin position="16"/>
        <end position="32"/>
    </location>
</feature>
<reference evidence="2 3" key="1">
    <citation type="journal article" date="2011" name="J. Bacteriol.">
        <title>Genome sequence of Helicobacter bizzozeronii strain CIII-1, an isolate from human gastric mucosa.</title>
        <authorList>
            <person name="Schott T."/>
            <person name="Rossi M."/>
            <person name="Hanninen M.L."/>
        </authorList>
    </citation>
    <scope>NUCLEOTIDE SEQUENCE [LARGE SCALE GENOMIC DNA]</scope>
    <source>
        <strain evidence="2 3">CIII-1</strain>
    </source>
</reference>
<evidence type="ECO:0000256" key="1">
    <source>
        <dbReference type="SAM" id="Phobius"/>
    </source>
</evidence>
<sequence>MQTTTQQMPLKQKKSYAIYWIVLLFLFLYGCTEERAAFARFDRAYYSPLGMQDAYAFSKKRGKKDHKNALLWHLDNGMSALMLGHYKQSIQAFNAAEAQFDRHRSLFGKSMGNLGAILINDNVKSYTGSVYESVFLNYYKAMDYWLLGDINDARVEFNRANDRQRRAKEFYHKEIKKAISKMQEKGSSKLSAQDSTAQVDAILAQDYSNLDHFQAYNDLINPAVSYLSGLFYALNNDRSKGIDYIKEAYGISHAITTGEDLLFFANPTREKFTWIFIEDGKQATKQEFKIDLPLPLPNGVYDASLALPQFLDGSDFHNSFSITTPRQNKQFEELVYVDGLIASEFKKQLPYILTRAITSTILKLGIEALSNNYLGVMGGLVSSLFAMVSASADIRNSVTFPRKIYIARILNAPNEQVSIQSEGQPIYSFSLQQCPAHNMLLLPDTYCSNKHNILYIRSFEYTNIVKVLW</sequence>
<evidence type="ECO:0000313" key="3">
    <source>
        <dbReference type="Proteomes" id="UP000008387"/>
    </source>
</evidence>
<keyword evidence="2" id="KW-0449">Lipoprotein</keyword>
<organism evidence="2 3">
    <name type="scientific">Helicobacter bizzozeronii (strain CIII-1)</name>
    <dbReference type="NCBI Taxonomy" id="1002804"/>
    <lineage>
        <taxon>Bacteria</taxon>
        <taxon>Pseudomonadati</taxon>
        <taxon>Campylobacterota</taxon>
        <taxon>Epsilonproteobacteria</taxon>
        <taxon>Campylobacterales</taxon>
        <taxon>Helicobacteraceae</taxon>
        <taxon>Helicobacter</taxon>
    </lineage>
</organism>
<keyword evidence="1" id="KW-1133">Transmembrane helix</keyword>
<gene>
    <name evidence="2" type="ordered locus">HBZC1_14640</name>
</gene>
<dbReference type="Proteomes" id="UP000008387">
    <property type="component" value="Chromosome"/>
</dbReference>
<keyword evidence="1" id="KW-0472">Membrane</keyword>
<protein>
    <submittedName>
        <fullName evidence="2">Putative lipoprotein</fullName>
    </submittedName>
</protein>
<dbReference type="RefSeq" id="WP_013890852.1">
    <property type="nucleotide sequence ID" value="NC_015674.1"/>
</dbReference>
<dbReference type="STRING" id="1002804.HBZC1_14640"/>
<proteinExistence type="predicted"/>